<keyword evidence="3" id="KW-1185">Reference proteome</keyword>
<dbReference type="GeneTree" id="ENSGT01110000271678"/>
<feature type="compositionally biased region" description="Low complexity" evidence="1">
    <location>
        <begin position="29"/>
        <end position="38"/>
    </location>
</feature>
<proteinExistence type="predicted"/>
<reference evidence="2" key="2">
    <citation type="submission" date="2025-09" db="UniProtKB">
        <authorList>
            <consortium name="Ensembl"/>
        </authorList>
    </citation>
    <scope>IDENTIFICATION</scope>
</reference>
<evidence type="ECO:0000313" key="2">
    <source>
        <dbReference type="Ensembl" id="ENSXCOP00000015746.1"/>
    </source>
</evidence>
<dbReference type="AlphaFoldDB" id="A0A3B5M2G2"/>
<organism evidence="2 3">
    <name type="scientific">Xiphophorus couchianus</name>
    <name type="common">Monterrey platyfish</name>
    <dbReference type="NCBI Taxonomy" id="32473"/>
    <lineage>
        <taxon>Eukaryota</taxon>
        <taxon>Metazoa</taxon>
        <taxon>Chordata</taxon>
        <taxon>Craniata</taxon>
        <taxon>Vertebrata</taxon>
        <taxon>Euteleostomi</taxon>
        <taxon>Actinopterygii</taxon>
        <taxon>Neopterygii</taxon>
        <taxon>Teleostei</taxon>
        <taxon>Neoteleostei</taxon>
        <taxon>Acanthomorphata</taxon>
        <taxon>Ovalentaria</taxon>
        <taxon>Atherinomorphae</taxon>
        <taxon>Cyprinodontiformes</taxon>
        <taxon>Poeciliidae</taxon>
        <taxon>Poeciliinae</taxon>
        <taxon>Xiphophorus</taxon>
    </lineage>
</organism>
<accession>A0A3B5M2G2</accession>
<feature type="region of interest" description="Disordered" evidence="1">
    <location>
        <begin position="29"/>
        <end position="57"/>
    </location>
</feature>
<dbReference type="Ensembl" id="ENSXCOT00000015940.1">
    <property type="protein sequence ID" value="ENSXCOP00000015746.1"/>
    <property type="gene ID" value="ENSXCOG00000011900.1"/>
</dbReference>
<evidence type="ECO:0000256" key="1">
    <source>
        <dbReference type="SAM" id="MobiDB-lite"/>
    </source>
</evidence>
<evidence type="ECO:0000313" key="3">
    <source>
        <dbReference type="Proteomes" id="UP000261380"/>
    </source>
</evidence>
<dbReference type="Proteomes" id="UP000261380">
    <property type="component" value="Unplaced"/>
</dbReference>
<feature type="compositionally biased region" description="Pro residues" evidence="1">
    <location>
        <begin position="39"/>
        <end position="54"/>
    </location>
</feature>
<name>A0A3B5M2G2_9TELE</name>
<reference evidence="2" key="1">
    <citation type="submission" date="2025-08" db="UniProtKB">
        <authorList>
            <consortium name="Ensembl"/>
        </authorList>
    </citation>
    <scope>IDENTIFICATION</scope>
</reference>
<protein>
    <submittedName>
        <fullName evidence="2">Uncharacterized protein</fullName>
    </submittedName>
</protein>
<sequence>MKLLKIKKLFGKNDWPARSRSDVLATAHAGSATAAMAPSHPPTPRQTLQQPPPTWESCTHAVRRRNTEFKNACDSGLQVRMSAPVTRCFR</sequence>